<organism evidence="4 5">
    <name type="scientific">Bacillus gaemokensis</name>
    <dbReference type="NCBI Taxonomy" id="574375"/>
    <lineage>
        <taxon>Bacteria</taxon>
        <taxon>Bacillati</taxon>
        <taxon>Bacillota</taxon>
        <taxon>Bacilli</taxon>
        <taxon>Bacillales</taxon>
        <taxon>Bacillaceae</taxon>
        <taxon>Bacillus</taxon>
        <taxon>Bacillus cereus group</taxon>
    </lineage>
</organism>
<dbReference type="RefSeq" id="WP_033674667.1">
    <property type="nucleotide sequence ID" value="NZ_JOTM01000008.1"/>
</dbReference>
<feature type="domain" description="N-acetyltransferase" evidence="3">
    <location>
        <begin position="1"/>
        <end position="151"/>
    </location>
</feature>
<dbReference type="eggNOG" id="COG1246">
    <property type="taxonomic scope" value="Bacteria"/>
</dbReference>
<proteinExistence type="predicted"/>
<evidence type="ECO:0000256" key="2">
    <source>
        <dbReference type="ARBA" id="ARBA00023315"/>
    </source>
</evidence>
<dbReference type="CDD" id="cd04301">
    <property type="entry name" value="NAT_SF"/>
    <property type="match status" value="1"/>
</dbReference>
<dbReference type="PANTHER" id="PTHR43626:SF4">
    <property type="entry name" value="GCN5-RELATED N-ACETYLTRANSFERASE 2, CHLOROPLASTIC"/>
    <property type="match status" value="1"/>
</dbReference>
<dbReference type="GO" id="GO:0008080">
    <property type="term" value="F:N-acetyltransferase activity"/>
    <property type="evidence" value="ECO:0007669"/>
    <property type="project" value="InterPro"/>
</dbReference>
<keyword evidence="5" id="KW-1185">Reference proteome</keyword>
<evidence type="ECO:0000313" key="4">
    <source>
        <dbReference type="EMBL" id="KEK24294.1"/>
    </source>
</evidence>
<dbReference type="STRING" id="574375.AZF08_19320"/>
<dbReference type="InterPro" id="IPR000182">
    <property type="entry name" value="GNAT_dom"/>
</dbReference>
<dbReference type="InterPro" id="IPR045039">
    <property type="entry name" value="NSI-like"/>
</dbReference>
<keyword evidence="1 4" id="KW-0808">Transferase</keyword>
<dbReference type="OrthoDB" id="9793138at2"/>
<dbReference type="AlphaFoldDB" id="A0A073KAH1"/>
<evidence type="ECO:0000313" key="5">
    <source>
        <dbReference type="Proteomes" id="UP000027778"/>
    </source>
</evidence>
<dbReference type="EC" id="2.3.1.1" evidence="4"/>
<dbReference type="Pfam" id="PF00583">
    <property type="entry name" value="Acetyltransf_1"/>
    <property type="match status" value="1"/>
</dbReference>
<dbReference type="SUPFAM" id="SSF55729">
    <property type="entry name" value="Acyl-CoA N-acyltransferases (Nat)"/>
    <property type="match status" value="1"/>
</dbReference>
<dbReference type="Proteomes" id="UP000027778">
    <property type="component" value="Unassembled WGS sequence"/>
</dbReference>
<evidence type="ECO:0000259" key="3">
    <source>
        <dbReference type="PROSITE" id="PS51186"/>
    </source>
</evidence>
<gene>
    <name evidence="4" type="ORF">BAGA_28410</name>
</gene>
<keyword evidence="2 4" id="KW-0012">Acyltransferase</keyword>
<dbReference type="NCBIfam" id="NF005840">
    <property type="entry name" value="PRK07757.1"/>
    <property type="match status" value="1"/>
</dbReference>
<dbReference type="GO" id="GO:0005737">
    <property type="term" value="C:cytoplasm"/>
    <property type="evidence" value="ECO:0007669"/>
    <property type="project" value="TreeGrafter"/>
</dbReference>
<comment type="caution">
    <text evidence="4">The sequence shown here is derived from an EMBL/GenBank/DDBJ whole genome shotgun (WGS) entry which is preliminary data.</text>
</comment>
<sequence>MQISNVVTSDVKDIYNLIEIYSKEGVVLPRSHLSLYQCLQCLYVVKEEEKILGVAGLHVLSEDLAEIRSLVVRDTYAGKGLGRMLVNHVLNEASKIKVKRVISLTYQTTFFKKCGFELVDKESLPEKVWIDCRHCPKFNCCDEVAMIRYVN</sequence>
<reference evidence="4 5" key="1">
    <citation type="submission" date="2014-06" db="EMBL/GenBank/DDBJ databases">
        <title>Draft genome sequence of Bacillus gaemokensis JCM 15801 (MCCC 1A00707).</title>
        <authorList>
            <person name="Lai Q."/>
            <person name="Liu Y."/>
            <person name="Shao Z."/>
        </authorList>
    </citation>
    <scope>NUCLEOTIDE SEQUENCE [LARGE SCALE GENOMIC DNA]</scope>
    <source>
        <strain evidence="4 5">JCM 15801</strain>
    </source>
</reference>
<evidence type="ECO:0000256" key="1">
    <source>
        <dbReference type="ARBA" id="ARBA00022679"/>
    </source>
</evidence>
<name>A0A073KAH1_9BACI</name>
<dbReference type="InterPro" id="IPR016181">
    <property type="entry name" value="Acyl_CoA_acyltransferase"/>
</dbReference>
<dbReference type="PANTHER" id="PTHR43626">
    <property type="entry name" value="ACYL-COA N-ACYLTRANSFERASE"/>
    <property type="match status" value="1"/>
</dbReference>
<dbReference type="EMBL" id="JOTM01000008">
    <property type="protein sequence ID" value="KEK24294.1"/>
    <property type="molecule type" value="Genomic_DNA"/>
</dbReference>
<dbReference type="PROSITE" id="PS51186">
    <property type="entry name" value="GNAT"/>
    <property type="match status" value="1"/>
</dbReference>
<accession>A0A073KAH1</accession>
<protein>
    <submittedName>
        <fullName evidence="4">Acetyltransferase</fullName>
        <ecNumber evidence="4">2.3.1.1</ecNumber>
    </submittedName>
</protein>
<dbReference type="Gene3D" id="3.40.630.30">
    <property type="match status" value="1"/>
</dbReference>